<protein>
    <recommendedName>
        <fullName evidence="6">Serine hydroxymethyltransferase-like domain-containing protein</fullName>
    </recommendedName>
</protein>
<organism evidence="7 8">
    <name type="scientific">Hominiventricola aquisgranensis</name>
    <dbReference type="NCBI Taxonomy" id="3133164"/>
    <lineage>
        <taxon>Bacteria</taxon>
        <taxon>Bacillati</taxon>
        <taxon>Bacillota</taxon>
        <taxon>Clostridia</taxon>
        <taxon>Lachnospirales</taxon>
        <taxon>Lachnospiraceae</taxon>
        <taxon>Hominiventricola</taxon>
    </lineage>
</organism>
<comment type="similarity">
    <text evidence="2">Belongs to the SHMT family.</text>
</comment>
<dbReference type="PANTHER" id="PTHR11680:SF35">
    <property type="entry name" value="SERINE HYDROXYMETHYLTRANSFERASE 1"/>
    <property type="match status" value="1"/>
</dbReference>
<dbReference type="InterPro" id="IPR039429">
    <property type="entry name" value="SHMT-like_dom"/>
</dbReference>
<keyword evidence="4" id="KW-0028">Amino-acid biosynthesis</keyword>
<dbReference type="RefSeq" id="WP_349144393.1">
    <property type="nucleotide sequence ID" value="NZ_JBBMFC010000012.1"/>
</dbReference>
<comment type="cofactor">
    <cofactor evidence="1">
        <name>pyridoxal 5'-phosphate</name>
        <dbReference type="ChEBI" id="CHEBI:597326"/>
    </cofactor>
</comment>
<dbReference type="Proteomes" id="UP001470288">
    <property type="component" value="Unassembled WGS sequence"/>
</dbReference>
<evidence type="ECO:0000313" key="8">
    <source>
        <dbReference type="Proteomes" id="UP001470288"/>
    </source>
</evidence>
<keyword evidence="5" id="KW-0663">Pyridoxal phosphate</keyword>
<keyword evidence="3" id="KW-0554">One-carbon metabolism</keyword>
<sequence>MIKVTRQTDPELAALVDEELNRQEHNIEMIASESTAPLAVMELSGSVFTNKTLEGYPGKRF</sequence>
<name>A0ABV1I0Y4_9FIRM</name>
<dbReference type="InterPro" id="IPR049943">
    <property type="entry name" value="Ser_HO-MeTrfase-like"/>
</dbReference>
<dbReference type="PANTHER" id="PTHR11680">
    <property type="entry name" value="SERINE HYDROXYMETHYLTRANSFERASE"/>
    <property type="match status" value="1"/>
</dbReference>
<evidence type="ECO:0000313" key="7">
    <source>
        <dbReference type="EMBL" id="MEQ2578836.1"/>
    </source>
</evidence>
<dbReference type="EMBL" id="JBBMFC010000012">
    <property type="protein sequence ID" value="MEQ2578836.1"/>
    <property type="molecule type" value="Genomic_DNA"/>
</dbReference>
<reference evidence="7 8" key="1">
    <citation type="submission" date="2024-03" db="EMBL/GenBank/DDBJ databases">
        <title>Human intestinal bacterial collection.</title>
        <authorList>
            <person name="Pauvert C."/>
            <person name="Hitch T.C.A."/>
            <person name="Clavel T."/>
        </authorList>
    </citation>
    <scope>NUCLEOTIDE SEQUENCE [LARGE SCALE GENOMIC DNA]</scope>
    <source>
        <strain evidence="7 8">CLA-AA-H78B</strain>
    </source>
</reference>
<dbReference type="Pfam" id="PF00464">
    <property type="entry name" value="SHMT"/>
    <property type="match status" value="1"/>
</dbReference>
<feature type="domain" description="Serine hydroxymethyltransferase-like" evidence="6">
    <location>
        <begin position="7"/>
        <end position="61"/>
    </location>
</feature>
<evidence type="ECO:0000259" key="6">
    <source>
        <dbReference type="Pfam" id="PF00464"/>
    </source>
</evidence>
<evidence type="ECO:0000256" key="1">
    <source>
        <dbReference type="ARBA" id="ARBA00001933"/>
    </source>
</evidence>
<evidence type="ECO:0000256" key="5">
    <source>
        <dbReference type="ARBA" id="ARBA00022898"/>
    </source>
</evidence>
<evidence type="ECO:0000256" key="4">
    <source>
        <dbReference type="ARBA" id="ARBA00022605"/>
    </source>
</evidence>
<proteinExistence type="inferred from homology"/>
<gene>
    <name evidence="7" type="ORF">WMO62_08285</name>
</gene>
<dbReference type="InterPro" id="IPR015424">
    <property type="entry name" value="PyrdxlP-dep_Trfase"/>
</dbReference>
<evidence type="ECO:0000256" key="3">
    <source>
        <dbReference type="ARBA" id="ARBA00022563"/>
    </source>
</evidence>
<comment type="caution">
    <text evidence="7">The sequence shown here is derived from an EMBL/GenBank/DDBJ whole genome shotgun (WGS) entry which is preliminary data.</text>
</comment>
<accession>A0ABV1I0Y4</accession>
<evidence type="ECO:0000256" key="2">
    <source>
        <dbReference type="ARBA" id="ARBA00006376"/>
    </source>
</evidence>
<keyword evidence="8" id="KW-1185">Reference proteome</keyword>
<dbReference type="SUPFAM" id="SSF53383">
    <property type="entry name" value="PLP-dependent transferases"/>
    <property type="match status" value="1"/>
</dbReference>